<feature type="transmembrane region" description="Helical" evidence="10">
    <location>
        <begin position="237"/>
        <end position="254"/>
    </location>
</feature>
<dbReference type="EMBL" id="KX437732">
    <property type="protein sequence ID" value="ATD53079.1"/>
    <property type="molecule type" value="Genomic_DNA"/>
</dbReference>
<evidence type="ECO:0000313" key="13">
    <source>
        <dbReference type="EMBL" id="ATD53079.1"/>
    </source>
</evidence>
<dbReference type="Pfam" id="PF00662">
    <property type="entry name" value="Proton_antipo_N"/>
    <property type="match status" value="1"/>
</dbReference>
<keyword evidence="10" id="KW-0830">Ubiquinone</keyword>
<feature type="domain" description="NADH:quinone oxidoreductase/Mrp antiporter transmembrane" evidence="11">
    <location>
        <begin position="106"/>
        <end position="362"/>
    </location>
</feature>
<comment type="function">
    <text evidence="10">Core subunit of the mitochondrial membrane respiratory chain NADH dehydrogenase (Complex I) which catalyzes electron transfer from NADH through the respiratory chain, using ubiquinone as an electron acceptor. Essential for the catalytic activity and assembly of complex I.</text>
</comment>
<dbReference type="PANTHER" id="PTHR42829">
    <property type="entry name" value="NADH-UBIQUINONE OXIDOREDUCTASE CHAIN 5"/>
    <property type="match status" value="1"/>
</dbReference>
<dbReference type="InterPro" id="IPR001750">
    <property type="entry name" value="ND/Mrp_TM"/>
</dbReference>
<evidence type="ECO:0000256" key="2">
    <source>
        <dbReference type="ARBA" id="ARBA00004141"/>
    </source>
</evidence>
<dbReference type="GO" id="GO:0015990">
    <property type="term" value="P:electron transport coupled proton transport"/>
    <property type="evidence" value="ECO:0007669"/>
    <property type="project" value="TreeGrafter"/>
</dbReference>
<feature type="transmembrane region" description="Helical" evidence="10">
    <location>
        <begin position="464"/>
        <end position="487"/>
    </location>
</feature>
<evidence type="ECO:0000256" key="5">
    <source>
        <dbReference type="ARBA" id="ARBA00022692"/>
    </source>
</evidence>
<comment type="function">
    <text evidence="1">Core subunit of the mitochondrial membrane respiratory chain NADH dehydrogenase (Complex I) that is believed to belong to the minimal assembly required for catalysis. Complex I functions in the transfer of electrons from NADH to the respiratory chain. The immediate electron acceptor for the enzyme is believed to be ubiquinone.</text>
</comment>
<geneLocation type="mitochondrion" evidence="13"/>
<keyword evidence="8 10" id="KW-0472">Membrane</keyword>
<dbReference type="GO" id="GO:0008137">
    <property type="term" value="F:NADH dehydrogenase (ubiquinone) activity"/>
    <property type="evidence" value="ECO:0007669"/>
    <property type="project" value="UniProtKB-EC"/>
</dbReference>
<evidence type="ECO:0000259" key="12">
    <source>
        <dbReference type="Pfam" id="PF00662"/>
    </source>
</evidence>
<feature type="transmembrane region" description="Helical" evidence="10">
    <location>
        <begin position="323"/>
        <end position="342"/>
    </location>
</feature>
<keyword evidence="10" id="KW-0813">Transport</keyword>
<feature type="transmembrane region" description="Helical" evidence="10">
    <location>
        <begin position="111"/>
        <end position="129"/>
    </location>
</feature>
<dbReference type="Pfam" id="PF00361">
    <property type="entry name" value="Proton_antipo_M"/>
    <property type="match status" value="1"/>
</dbReference>
<sequence>MKKISKFYFISFFMMVVWIMILISIFYFFWSDKCMFFEIELYNLNSVSFCFIFFVDWISLLFMSVVLIISSLILIYSKGYMGKECHRFLWLTFLFIVFMLIMILSPSVVGVILGWDGLGLISFCLVIYYQSLSSYNSGFITAASNRVGDTMIILSIVWASSQGGFLFWESCEGMVFFMLACFTKSAQIPFSAWLPAAMAAPTPISSLVHSSTLVTAGVYMMIRFYECILKASLTEGMLMVSLLTILVAGMSALQEFDMKRLVAFSTLGQLGFMSMILSLGYLNIAFFHLLIHALFKALLFMCTGSIIHSSLGIQDLRKMGSLMLNPLTSVSLNISMFSLMGLPFSSGFYSKDALLELSMCSFMGMGLGVWMGLMAMLTIAYSVRVIYYFSSLLGWVVWISGSETLSFPISFLAMINIMSGSILNWVILELNLICLGVSKYVPVFMLILGIAWHGKISLNMKMVWILSSLLYMNSLTKGLGVLIKIFFWEMKLLDQGWAEGMLMFNKILILKFSSVMKGFSEGHFTIFSSGVILTTILFV</sequence>
<feature type="transmembrane region" description="Helical" evidence="10">
    <location>
        <begin position="7"/>
        <end position="31"/>
    </location>
</feature>
<feature type="transmembrane region" description="Helical" evidence="10">
    <location>
        <begin position="51"/>
        <end position="76"/>
    </location>
</feature>
<feature type="domain" description="NADH-Ubiquinone oxidoreductase (complex I) chain 5 N-terminal" evidence="12">
    <location>
        <begin position="44"/>
        <end position="88"/>
    </location>
</feature>
<keyword evidence="7 10" id="KW-1133">Transmembrane helix</keyword>
<comment type="subcellular location">
    <subcellularLocation>
        <location evidence="2">Membrane</location>
        <topology evidence="2">Multi-pass membrane protein</topology>
    </subcellularLocation>
</comment>
<dbReference type="PRINTS" id="PR01434">
    <property type="entry name" value="NADHDHGNASE5"/>
</dbReference>
<reference evidence="13" key="1">
    <citation type="journal article" date="2017" name="Zool. J. Linn. Soc.">
        <title>Insufficient power of mitogenomic data in resolving the auchenorrhynchan monophyly.</title>
        <authorList>
            <person name="Song N."/>
            <person name="Cai W."/>
            <person name="Li H."/>
        </authorList>
    </citation>
    <scope>NUCLEOTIDE SEQUENCE</scope>
</reference>
<accession>A0A343K680</accession>
<dbReference type="InterPro" id="IPR001516">
    <property type="entry name" value="Proton_antipo_N"/>
</dbReference>
<comment type="similarity">
    <text evidence="10">Belongs to the complex I subunit 5 family.</text>
</comment>
<evidence type="ECO:0000256" key="6">
    <source>
        <dbReference type="ARBA" id="ARBA00022982"/>
    </source>
</evidence>
<evidence type="ECO:0000259" key="11">
    <source>
        <dbReference type="Pfam" id="PF00361"/>
    </source>
</evidence>
<dbReference type="GO" id="GO:0003954">
    <property type="term" value="F:NADH dehydrogenase activity"/>
    <property type="evidence" value="ECO:0007669"/>
    <property type="project" value="TreeGrafter"/>
</dbReference>
<dbReference type="AlphaFoldDB" id="A0A343K680"/>
<comment type="catalytic activity">
    <reaction evidence="9 10">
        <text>a ubiquinone + NADH + 5 H(+)(in) = a ubiquinol + NAD(+) + 4 H(+)(out)</text>
        <dbReference type="Rhea" id="RHEA:29091"/>
        <dbReference type="Rhea" id="RHEA-COMP:9565"/>
        <dbReference type="Rhea" id="RHEA-COMP:9566"/>
        <dbReference type="ChEBI" id="CHEBI:15378"/>
        <dbReference type="ChEBI" id="CHEBI:16389"/>
        <dbReference type="ChEBI" id="CHEBI:17976"/>
        <dbReference type="ChEBI" id="CHEBI:57540"/>
        <dbReference type="ChEBI" id="CHEBI:57945"/>
        <dbReference type="EC" id="7.1.1.2"/>
    </reaction>
</comment>
<dbReference type="PANTHER" id="PTHR42829:SF2">
    <property type="entry name" value="NADH-UBIQUINONE OXIDOREDUCTASE CHAIN 5"/>
    <property type="match status" value="1"/>
</dbReference>
<evidence type="ECO:0000256" key="7">
    <source>
        <dbReference type="ARBA" id="ARBA00022989"/>
    </source>
</evidence>
<organism evidence="13">
    <name type="scientific">Psyllidae sp. EMHAU-2015-Zz060501</name>
    <dbReference type="NCBI Taxonomy" id="2038647"/>
    <lineage>
        <taxon>Eukaryota</taxon>
        <taxon>Metazoa</taxon>
        <taxon>Ecdysozoa</taxon>
        <taxon>Arthropoda</taxon>
        <taxon>Hexapoda</taxon>
        <taxon>Insecta</taxon>
        <taxon>Pterygota</taxon>
        <taxon>Neoptera</taxon>
        <taxon>Paraneoptera</taxon>
        <taxon>Hemiptera</taxon>
        <taxon>Sternorrhyncha</taxon>
        <taxon>Psylloidea</taxon>
        <taxon>Psyllidae</taxon>
    </lineage>
</organism>
<keyword evidence="10" id="KW-0520">NAD</keyword>
<evidence type="ECO:0000256" key="9">
    <source>
        <dbReference type="ARBA" id="ARBA00049551"/>
    </source>
</evidence>
<keyword evidence="10 13" id="KW-0496">Mitochondrion</keyword>
<dbReference type="EC" id="7.1.1.2" evidence="3 10"/>
<proteinExistence type="inferred from homology"/>
<feature type="transmembrane region" description="Helical" evidence="10">
    <location>
        <begin position="261"/>
        <end position="284"/>
    </location>
</feature>
<evidence type="ECO:0000256" key="1">
    <source>
        <dbReference type="ARBA" id="ARBA00003257"/>
    </source>
</evidence>
<keyword evidence="6" id="KW-0249">Electron transport</keyword>
<evidence type="ECO:0000256" key="8">
    <source>
        <dbReference type="ARBA" id="ARBA00023136"/>
    </source>
</evidence>
<keyword evidence="5 10" id="KW-0812">Transmembrane</keyword>
<gene>
    <name evidence="13" type="primary">nad5</name>
</gene>
<feature type="transmembrane region" description="Helical" evidence="10">
    <location>
        <begin position="440"/>
        <end position="458"/>
    </location>
</feature>
<feature type="transmembrane region" description="Helical" evidence="10">
    <location>
        <begin position="150"/>
        <end position="168"/>
    </location>
</feature>
<evidence type="ECO:0000256" key="4">
    <source>
        <dbReference type="ARBA" id="ARBA00021096"/>
    </source>
</evidence>
<dbReference type="InterPro" id="IPR003945">
    <property type="entry name" value="NU5C-like"/>
</dbReference>
<evidence type="ECO:0000256" key="10">
    <source>
        <dbReference type="RuleBase" id="RU003404"/>
    </source>
</evidence>
<dbReference type="GO" id="GO:0016020">
    <property type="term" value="C:membrane"/>
    <property type="evidence" value="ECO:0007669"/>
    <property type="project" value="UniProtKB-SubCell"/>
</dbReference>
<feature type="transmembrane region" description="Helical" evidence="10">
    <location>
        <begin position="88"/>
        <end position="105"/>
    </location>
</feature>
<name>A0A343K680_9HEMI</name>
<dbReference type="GO" id="GO:0042773">
    <property type="term" value="P:ATP synthesis coupled electron transport"/>
    <property type="evidence" value="ECO:0007669"/>
    <property type="project" value="InterPro"/>
</dbReference>
<protein>
    <recommendedName>
        <fullName evidence="4 10">NADH-ubiquinone oxidoreductase chain 5</fullName>
        <ecNumber evidence="3 10">7.1.1.2</ecNumber>
    </recommendedName>
</protein>
<evidence type="ECO:0000256" key="3">
    <source>
        <dbReference type="ARBA" id="ARBA00012944"/>
    </source>
</evidence>